<feature type="region of interest" description="Disordered" evidence="17">
    <location>
        <begin position="1"/>
        <end position="20"/>
    </location>
</feature>
<dbReference type="SMART" id="SM01117">
    <property type="entry name" value="Cyt-b5"/>
    <property type="match status" value="1"/>
</dbReference>
<dbReference type="Pfam" id="PF00173">
    <property type="entry name" value="Cyt-b5"/>
    <property type="match status" value="1"/>
</dbReference>
<dbReference type="Pfam" id="PF00175">
    <property type="entry name" value="NAD_binding_1"/>
    <property type="match status" value="1"/>
</dbReference>
<evidence type="ECO:0000256" key="6">
    <source>
        <dbReference type="ARBA" id="ARBA00022505"/>
    </source>
</evidence>
<feature type="binding site" evidence="16">
    <location>
        <position position="137"/>
    </location>
    <ligand>
        <name>Mo-molybdopterin</name>
        <dbReference type="ChEBI" id="CHEBI:71302"/>
    </ligand>
    <ligandPart>
        <name>Mo</name>
        <dbReference type="ChEBI" id="CHEBI:28685"/>
    </ligandPart>
</feature>
<reference evidence="20" key="1">
    <citation type="submission" date="2021-08" db="EMBL/GenBank/DDBJ databases">
        <title>WGS assembly of Ceratopteris richardii.</title>
        <authorList>
            <person name="Marchant D.B."/>
            <person name="Chen G."/>
            <person name="Jenkins J."/>
            <person name="Shu S."/>
            <person name="Leebens-Mack J."/>
            <person name="Grimwood J."/>
            <person name="Schmutz J."/>
            <person name="Soltis P."/>
            <person name="Soltis D."/>
            <person name="Chen Z.-H."/>
        </authorList>
    </citation>
    <scope>NUCLEOTIDE SEQUENCE</scope>
    <source>
        <strain evidence="20">Whitten #5841</strain>
        <tissue evidence="20">Leaf</tissue>
    </source>
</reference>
<dbReference type="PANTHER" id="PTHR19372:SF7">
    <property type="entry name" value="SULFITE OXIDASE, MITOCHONDRIAL"/>
    <property type="match status" value="1"/>
</dbReference>
<dbReference type="PROSITE" id="PS00559">
    <property type="entry name" value="MOLYBDOPTERIN_EUK"/>
    <property type="match status" value="1"/>
</dbReference>
<dbReference type="InterPro" id="IPR014756">
    <property type="entry name" value="Ig_E-set"/>
</dbReference>
<dbReference type="GO" id="GO:0050464">
    <property type="term" value="F:nitrate reductase (NADPH) activity"/>
    <property type="evidence" value="ECO:0007669"/>
    <property type="project" value="InterPro"/>
</dbReference>
<dbReference type="InterPro" id="IPR036400">
    <property type="entry name" value="Cyt_B5-like_heme/steroid_sf"/>
</dbReference>
<dbReference type="InterPro" id="IPR039261">
    <property type="entry name" value="FNR_nucleotide-bd"/>
</dbReference>
<dbReference type="SUPFAM" id="SSF63380">
    <property type="entry name" value="Riboflavin synthase domain-like"/>
    <property type="match status" value="1"/>
</dbReference>
<keyword evidence="15" id="KW-1015">Disulfide bond</keyword>
<dbReference type="Pfam" id="PF00174">
    <property type="entry name" value="Oxidored_molyb"/>
    <property type="match status" value="1"/>
</dbReference>
<dbReference type="InterPro" id="IPR022407">
    <property type="entry name" value="OxRdtase_Mopterin_BS"/>
</dbReference>
<proteinExistence type="inferred from homology"/>
<comment type="caution">
    <text evidence="20">The sequence shown here is derived from an EMBL/GenBank/DDBJ whole genome shotgun (WGS) entry which is preliminary data.</text>
</comment>
<dbReference type="InterPro" id="IPR017927">
    <property type="entry name" value="FAD-bd_FR_type"/>
</dbReference>
<dbReference type="GO" id="GO:0008482">
    <property type="term" value="F:sulfite oxidase activity"/>
    <property type="evidence" value="ECO:0007669"/>
    <property type="project" value="TreeGrafter"/>
</dbReference>
<gene>
    <name evidence="20" type="ORF">KP509_26G016000</name>
</gene>
<evidence type="ECO:0000256" key="12">
    <source>
        <dbReference type="ARBA" id="ARBA00023004"/>
    </source>
</evidence>
<dbReference type="OrthoDB" id="432685at2759"/>
<dbReference type="PROSITE" id="PS51384">
    <property type="entry name" value="FAD_FR"/>
    <property type="match status" value="1"/>
</dbReference>
<dbReference type="InterPro" id="IPR008333">
    <property type="entry name" value="Cbr1-like_FAD-bd_dom"/>
</dbReference>
<evidence type="ECO:0000256" key="4">
    <source>
        <dbReference type="ARBA" id="ARBA00006253"/>
    </source>
</evidence>
<dbReference type="InterPro" id="IPR012137">
    <property type="entry name" value="Nitr_rd_NADH"/>
</dbReference>
<keyword evidence="6 16" id="KW-0500">Molybdenum</keyword>
<dbReference type="InterPro" id="IPR008335">
    <property type="entry name" value="Mopterin_OxRdtase_euk"/>
</dbReference>
<dbReference type="InterPro" id="IPR005066">
    <property type="entry name" value="MoCF_OxRdtse_dimer"/>
</dbReference>
<dbReference type="Gene3D" id="3.40.50.80">
    <property type="entry name" value="Nucleotide-binding domain of ferredoxin-NADP reductase (FNR) module"/>
    <property type="match status" value="1"/>
</dbReference>
<dbReference type="EMBL" id="CM035431">
    <property type="protein sequence ID" value="KAH7296256.1"/>
    <property type="molecule type" value="Genomic_DNA"/>
</dbReference>
<dbReference type="Gene3D" id="2.40.30.10">
    <property type="entry name" value="Translation factors"/>
    <property type="match status" value="1"/>
</dbReference>
<dbReference type="GO" id="GO:0009416">
    <property type="term" value="P:response to light stimulus"/>
    <property type="evidence" value="ECO:0007669"/>
    <property type="project" value="UniProtKB-ARBA"/>
</dbReference>
<dbReference type="InterPro" id="IPR001433">
    <property type="entry name" value="OxRdtase_FAD/NAD-bd"/>
</dbReference>
<keyword evidence="8" id="KW-0285">Flavoprotein</keyword>
<dbReference type="SUPFAM" id="SSF52343">
    <property type="entry name" value="Ferredoxin reductase-like, C-terminal NADP-linked domain"/>
    <property type="match status" value="1"/>
</dbReference>
<evidence type="ECO:0000313" key="20">
    <source>
        <dbReference type="EMBL" id="KAH7296256.1"/>
    </source>
</evidence>
<evidence type="ECO:0000256" key="11">
    <source>
        <dbReference type="ARBA" id="ARBA00023002"/>
    </source>
</evidence>
<dbReference type="SUPFAM" id="SSF81296">
    <property type="entry name" value="E set domains"/>
    <property type="match status" value="1"/>
</dbReference>
<protein>
    <recommendedName>
        <fullName evidence="22">Nitrate reductase</fullName>
    </recommendedName>
</protein>
<dbReference type="InterPro" id="IPR001199">
    <property type="entry name" value="Cyt_B5-like_heme/steroid-bd"/>
</dbReference>
<comment type="cofactor">
    <cofactor evidence="1">
        <name>heme</name>
        <dbReference type="ChEBI" id="CHEBI:30413"/>
    </cofactor>
</comment>
<evidence type="ECO:0000256" key="17">
    <source>
        <dbReference type="SAM" id="MobiDB-lite"/>
    </source>
</evidence>
<comment type="cofactor">
    <cofactor evidence="2">
        <name>FAD</name>
        <dbReference type="ChEBI" id="CHEBI:57692"/>
    </cofactor>
</comment>
<evidence type="ECO:0008006" key="22">
    <source>
        <dbReference type="Google" id="ProtNLM"/>
    </source>
</evidence>
<dbReference type="OMA" id="HVYDCTE"/>
<feature type="compositionally biased region" description="Basic residues" evidence="17">
    <location>
        <begin position="1"/>
        <end position="10"/>
    </location>
</feature>
<name>A0A8T2RIQ7_CERRI</name>
<dbReference type="PROSITE" id="PS50255">
    <property type="entry name" value="CYTOCHROME_B5_2"/>
    <property type="match status" value="1"/>
</dbReference>
<dbReference type="SUPFAM" id="SSF56524">
    <property type="entry name" value="Oxidoreductase molybdopterin-binding domain"/>
    <property type="match status" value="1"/>
</dbReference>
<dbReference type="CDD" id="cd06183">
    <property type="entry name" value="cyt_b5_reduct_like"/>
    <property type="match status" value="1"/>
</dbReference>
<evidence type="ECO:0000256" key="13">
    <source>
        <dbReference type="ARBA" id="ARBA00023027"/>
    </source>
</evidence>
<dbReference type="GO" id="GO:0020037">
    <property type="term" value="F:heme binding"/>
    <property type="evidence" value="ECO:0007669"/>
    <property type="project" value="InterPro"/>
</dbReference>
<dbReference type="PROSITE" id="PS00191">
    <property type="entry name" value="CYTOCHROME_B5_1"/>
    <property type="match status" value="1"/>
</dbReference>
<dbReference type="GO" id="GO:0006790">
    <property type="term" value="P:sulfur compound metabolic process"/>
    <property type="evidence" value="ECO:0007669"/>
    <property type="project" value="TreeGrafter"/>
</dbReference>
<sequence length="854" mass="96239">MLIVKKKKKGGGGEEEVEESGLSIIYPEDYAFDYGVDQRDAETPDSWIRRHPCLIRLTGRHPFNSEAPLSRLMEHGFLTPTSLHYVRNHGYVPRAMPDALHNWTVKVSGRVRNPMSFTVYEIINEFKPRELPVTLVCAGNRRKEQNIVKQTKGFNWGPSAISTSVWKGARLVDVLRRCGVYSKKKGALYVCFEGEEILPGGGASRYGTSISIDVALDESCDVLVAYSQNGNPLEPDHGFPVRVIIPGYIGGRMVKWLRHITVSSKESDNHYHFYDNRVLPSHVDEDMANSEDWWHRPEYVINELNINSVITTPAHGESLTINMQTLKVPYTLHGYAYSGGGRKVIRVEVSMDRGETWLLCHTQHPEKPTKYGKYWCWCFWDLDISAVQLLEAKELAVRAWDASMNTQPQQLTWNVMGMMNNCWFTVRINSCRPEGGGVGLSFEHPVQPGNLKGGWMVSSTLPASEMQEKVCSSNIRLITSAELKQHNTRESAWIVVHDSVYDCTSFLKNHPGGSDSILINAGMDCTEEFDEIHSSKAKVMLEEFKIGEFASFENTSSSELTAESSMHRNCRVSMKLGSLHSAREVVLSVKAVALSPTNKISCKLIFKRVLTHNTRLFRFALPTQNHVLGLPVGKHIFVSATIGGRLCMRPYTPTSSDEEVGYFELMIKVYHKGAHPKFPLGGRMSQYLESLKIGDSVNVRGPAGHIHYIGNGNFTVEGKPYCMKKCVMLAGGTGITPMFQVIRAIVSDPEDKTEVYLVFANRTEDGIMLRTEIDKFADEHENLNVWYVIERAINPKAWKYSIGFIDEEIMRQHLPKGSSSDISAFMCGPLSMIQFACYPNLEKLGYDKSRIFEF</sequence>
<keyword evidence="13" id="KW-0520">NAD</keyword>
<dbReference type="PRINTS" id="PR00407">
    <property type="entry name" value="EUMOPTERIN"/>
</dbReference>
<comment type="cofactor">
    <cofactor evidence="16">
        <name>Mo-molybdopterin</name>
        <dbReference type="ChEBI" id="CHEBI:71302"/>
    </cofactor>
    <text evidence="16">Binds 1 Mo-molybdopterin (Mo-MPT) cofactor per subunit.</text>
</comment>
<evidence type="ECO:0000256" key="14">
    <source>
        <dbReference type="ARBA" id="ARBA00023063"/>
    </source>
</evidence>
<keyword evidence="10" id="KW-0274">FAD</keyword>
<dbReference type="InterPro" id="IPR018506">
    <property type="entry name" value="Cyt_B5_heme-BS"/>
</dbReference>
<dbReference type="PRINTS" id="PR00363">
    <property type="entry name" value="CYTOCHROMEB5"/>
</dbReference>
<dbReference type="FunFam" id="3.10.120.10:FF:000007">
    <property type="entry name" value="Sulfite oxidase, mitochondrial"/>
    <property type="match status" value="1"/>
</dbReference>
<evidence type="ECO:0000256" key="5">
    <source>
        <dbReference type="ARBA" id="ARBA00011738"/>
    </source>
</evidence>
<accession>A0A8T2RIQ7</accession>
<dbReference type="FunFam" id="2.40.30.10:FF:000021">
    <property type="entry name" value="NADH-cytochrome b5 reductase"/>
    <property type="match status" value="1"/>
</dbReference>
<dbReference type="PIRSF" id="PIRSF000233">
    <property type="entry name" value="Nitr_rd_NADH"/>
    <property type="match status" value="1"/>
</dbReference>
<dbReference type="GO" id="GO:0006809">
    <property type="term" value="P:nitric oxide biosynthetic process"/>
    <property type="evidence" value="ECO:0007669"/>
    <property type="project" value="InterPro"/>
</dbReference>
<dbReference type="Gene3D" id="2.60.40.650">
    <property type="match status" value="1"/>
</dbReference>
<evidence type="ECO:0000256" key="15">
    <source>
        <dbReference type="ARBA" id="ARBA00023157"/>
    </source>
</evidence>
<dbReference type="Pfam" id="PF00970">
    <property type="entry name" value="FAD_binding_6"/>
    <property type="match status" value="1"/>
</dbReference>
<evidence type="ECO:0000259" key="19">
    <source>
        <dbReference type="PROSITE" id="PS51384"/>
    </source>
</evidence>
<evidence type="ECO:0000256" key="2">
    <source>
        <dbReference type="ARBA" id="ARBA00001974"/>
    </source>
</evidence>
<dbReference type="GO" id="GO:0030151">
    <property type="term" value="F:molybdenum ion binding"/>
    <property type="evidence" value="ECO:0007669"/>
    <property type="project" value="InterPro"/>
</dbReference>
<keyword evidence="14" id="KW-0534">Nitrate assimilation</keyword>
<keyword evidence="12" id="KW-0408">Iron</keyword>
<dbReference type="SUPFAM" id="SSF55856">
    <property type="entry name" value="Cytochrome b5-like heme/steroid binding domain"/>
    <property type="match status" value="1"/>
</dbReference>
<keyword evidence="9 16" id="KW-0479">Metal-binding</keyword>
<organism evidence="20 21">
    <name type="scientific">Ceratopteris richardii</name>
    <name type="common">Triangle waterfern</name>
    <dbReference type="NCBI Taxonomy" id="49495"/>
    <lineage>
        <taxon>Eukaryota</taxon>
        <taxon>Viridiplantae</taxon>
        <taxon>Streptophyta</taxon>
        <taxon>Embryophyta</taxon>
        <taxon>Tracheophyta</taxon>
        <taxon>Polypodiopsida</taxon>
        <taxon>Polypodiidae</taxon>
        <taxon>Polypodiales</taxon>
        <taxon>Pteridineae</taxon>
        <taxon>Pteridaceae</taxon>
        <taxon>Parkerioideae</taxon>
        <taxon>Ceratopteris</taxon>
    </lineage>
</organism>
<comment type="similarity">
    <text evidence="4">Belongs to the nitrate reductase family.</text>
</comment>
<dbReference type="PRINTS" id="PR00371">
    <property type="entry name" value="FPNCR"/>
</dbReference>
<feature type="domain" description="FAD-binding FR-type" evidence="19">
    <location>
        <begin position="597"/>
        <end position="709"/>
    </location>
</feature>
<comment type="subunit">
    <text evidence="5">Homodimer.</text>
</comment>
<keyword evidence="11" id="KW-0560">Oxidoreductase</keyword>
<dbReference type="Gene3D" id="3.10.120.10">
    <property type="entry name" value="Cytochrome b5-like heme/steroid binding domain"/>
    <property type="match status" value="1"/>
</dbReference>
<evidence type="ECO:0000256" key="1">
    <source>
        <dbReference type="ARBA" id="ARBA00001971"/>
    </source>
</evidence>
<dbReference type="PANTHER" id="PTHR19372">
    <property type="entry name" value="SULFITE REDUCTASE"/>
    <property type="match status" value="1"/>
</dbReference>
<evidence type="ECO:0000256" key="16">
    <source>
        <dbReference type="PIRSR" id="PIRSR000233-1"/>
    </source>
</evidence>
<dbReference type="InterPro" id="IPR000572">
    <property type="entry name" value="OxRdtase_Mopterin-bd_dom"/>
</dbReference>
<dbReference type="Gene3D" id="3.90.420.10">
    <property type="entry name" value="Oxidoreductase, molybdopterin-binding domain"/>
    <property type="match status" value="1"/>
</dbReference>
<dbReference type="FunFam" id="2.60.40.650:FF:000001">
    <property type="entry name" value="Nitrate reductase"/>
    <property type="match status" value="1"/>
</dbReference>
<evidence type="ECO:0000256" key="9">
    <source>
        <dbReference type="ARBA" id="ARBA00022723"/>
    </source>
</evidence>
<evidence type="ECO:0000313" key="21">
    <source>
        <dbReference type="Proteomes" id="UP000825935"/>
    </source>
</evidence>
<dbReference type="FunFam" id="3.90.420.10:FF:000003">
    <property type="entry name" value="Nitrate reductase"/>
    <property type="match status" value="1"/>
</dbReference>
<evidence type="ECO:0000256" key="7">
    <source>
        <dbReference type="ARBA" id="ARBA00022617"/>
    </source>
</evidence>
<keyword evidence="7" id="KW-0349">Heme</keyword>
<evidence type="ECO:0000259" key="18">
    <source>
        <dbReference type="PROSITE" id="PS50255"/>
    </source>
</evidence>
<dbReference type="InterPro" id="IPR036374">
    <property type="entry name" value="OxRdtase_Mopterin-bd_sf"/>
</dbReference>
<dbReference type="InterPro" id="IPR017938">
    <property type="entry name" value="Riboflavin_synthase-like_b-brl"/>
</dbReference>
<keyword evidence="21" id="KW-1185">Reference proteome</keyword>
<dbReference type="PRINTS" id="PR00406">
    <property type="entry name" value="CYTB5RDTASE"/>
</dbReference>
<evidence type="ECO:0000256" key="8">
    <source>
        <dbReference type="ARBA" id="ARBA00022630"/>
    </source>
</evidence>
<dbReference type="FunFam" id="3.40.50.80:FF:000025">
    <property type="entry name" value="Nitrate reductase [NADH]"/>
    <property type="match status" value="1"/>
</dbReference>
<dbReference type="GO" id="GO:0043546">
    <property type="term" value="F:molybdopterin cofactor binding"/>
    <property type="evidence" value="ECO:0007669"/>
    <property type="project" value="InterPro"/>
</dbReference>
<evidence type="ECO:0000256" key="3">
    <source>
        <dbReference type="ARBA" id="ARBA00003838"/>
    </source>
</evidence>
<evidence type="ECO:0000256" key="10">
    <source>
        <dbReference type="ARBA" id="ARBA00022827"/>
    </source>
</evidence>
<comment type="function">
    <text evidence="3">Nitrate reductase is a key enzyme involved in the first step of nitrate assimilation in plants, fungi and bacteria.</text>
</comment>
<dbReference type="InterPro" id="IPR001709">
    <property type="entry name" value="Flavoprot_Pyr_Nucl_cyt_Rdtase"/>
</dbReference>
<dbReference type="CDD" id="cd02112">
    <property type="entry name" value="eukary_NR_Moco"/>
    <property type="match status" value="1"/>
</dbReference>
<dbReference type="GO" id="GO:0042128">
    <property type="term" value="P:nitrate assimilation"/>
    <property type="evidence" value="ECO:0007669"/>
    <property type="project" value="UniProtKB-KW"/>
</dbReference>
<feature type="domain" description="Cytochrome b5 heme-binding" evidence="18">
    <location>
        <begin position="475"/>
        <end position="550"/>
    </location>
</feature>
<dbReference type="Pfam" id="PF03404">
    <property type="entry name" value="Mo-co_dimer"/>
    <property type="match status" value="1"/>
</dbReference>
<dbReference type="AlphaFoldDB" id="A0A8T2RIQ7"/>
<dbReference type="Proteomes" id="UP000825935">
    <property type="component" value="Chromosome 26"/>
</dbReference>